<dbReference type="Proteomes" id="UP001162992">
    <property type="component" value="Chromosome 2"/>
</dbReference>
<organism evidence="1 2">
    <name type="scientific">Diphasiastrum complanatum</name>
    <name type="common">Issler's clubmoss</name>
    <name type="synonym">Lycopodium complanatum</name>
    <dbReference type="NCBI Taxonomy" id="34168"/>
    <lineage>
        <taxon>Eukaryota</taxon>
        <taxon>Viridiplantae</taxon>
        <taxon>Streptophyta</taxon>
        <taxon>Embryophyta</taxon>
        <taxon>Tracheophyta</taxon>
        <taxon>Lycopodiopsida</taxon>
        <taxon>Lycopodiales</taxon>
        <taxon>Lycopodiaceae</taxon>
        <taxon>Lycopodioideae</taxon>
        <taxon>Diphasiastrum</taxon>
    </lineage>
</organism>
<evidence type="ECO:0000313" key="1">
    <source>
        <dbReference type="EMBL" id="KAJ7565202.1"/>
    </source>
</evidence>
<name>A0ACC2EFT0_DIPCM</name>
<sequence>MIFYCRRKMMSWVGSCSVQDLCESGIEEVPKEYIQPARNEFASLGCDGEGINIPVIDYAKLQAADAEEVSKFVDACKEWGFFQLANHGIPEDLVIKTQQVAKQFFYLPSQEKQEYFVATNQLDAVAIGYSRISFLNEESPQDWGDTLVIDVDANTEIDTWPKKPEAFREIILQYSKEITSLGTQLLNITTLSLGLPEQYVENNFGEVGLLLSANFYPRCPQPDLVLGLSTHSDPQFLTLLFQDVEGLHVLRDDRWTLVKPRHNHFVVNVGDQTEILSNGKYKSSLHRVTVNNERDRLSIAAFLRPPLHAVVGPAPCLIDDSHPTQYSSVKYGEFYSSAYGSLGKRNLESHKV</sequence>
<keyword evidence="2" id="KW-1185">Reference proteome</keyword>
<proteinExistence type="predicted"/>
<gene>
    <name evidence="1" type="ORF">O6H91_02G052400</name>
</gene>
<reference evidence="2" key="1">
    <citation type="journal article" date="2024" name="Proc. Natl. Acad. Sci. U.S.A.">
        <title>Extraordinary preservation of gene collinearity over three hundred million years revealed in homosporous lycophytes.</title>
        <authorList>
            <person name="Li C."/>
            <person name="Wickell D."/>
            <person name="Kuo L.Y."/>
            <person name="Chen X."/>
            <person name="Nie B."/>
            <person name="Liao X."/>
            <person name="Peng D."/>
            <person name="Ji J."/>
            <person name="Jenkins J."/>
            <person name="Williams M."/>
            <person name="Shu S."/>
            <person name="Plott C."/>
            <person name="Barry K."/>
            <person name="Rajasekar S."/>
            <person name="Grimwood J."/>
            <person name="Han X."/>
            <person name="Sun S."/>
            <person name="Hou Z."/>
            <person name="He W."/>
            <person name="Dai G."/>
            <person name="Sun C."/>
            <person name="Schmutz J."/>
            <person name="Leebens-Mack J.H."/>
            <person name="Li F.W."/>
            <person name="Wang L."/>
        </authorList>
    </citation>
    <scope>NUCLEOTIDE SEQUENCE [LARGE SCALE GENOMIC DNA]</scope>
    <source>
        <strain evidence="2">cv. PW_Plant_1</strain>
    </source>
</reference>
<accession>A0ACC2EFT0</accession>
<evidence type="ECO:0000313" key="2">
    <source>
        <dbReference type="Proteomes" id="UP001162992"/>
    </source>
</evidence>
<dbReference type="EMBL" id="CM055093">
    <property type="protein sequence ID" value="KAJ7565202.1"/>
    <property type="molecule type" value="Genomic_DNA"/>
</dbReference>
<protein>
    <submittedName>
        <fullName evidence="1">Uncharacterized protein</fullName>
    </submittedName>
</protein>
<comment type="caution">
    <text evidence="1">The sequence shown here is derived from an EMBL/GenBank/DDBJ whole genome shotgun (WGS) entry which is preliminary data.</text>
</comment>